<feature type="transmembrane region" description="Helical" evidence="6">
    <location>
        <begin position="293"/>
        <end position="311"/>
    </location>
</feature>
<dbReference type="InterPro" id="IPR024320">
    <property type="entry name" value="LPG_synthase_C"/>
</dbReference>
<dbReference type="GO" id="GO:0005886">
    <property type="term" value="C:plasma membrane"/>
    <property type="evidence" value="ECO:0007669"/>
    <property type="project" value="UniProtKB-SubCell"/>
</dbReference>
<dbReference type="Pfam" id="PF09924">
    <property type="entry name" value="LPG_synthase_C"/>
    <property type="match status" value="1"/>
</dbReference>
<dbReference type="AlphaFoldDB" id="A0AA41U6F2"/>
<dbReference type="Gene3D" id="1.20.1540.10">
    <property type="entry name" value="Rhomboid-like"/>
    <property type="match status" value="1"/>
</dbReference>
<evidence type="ECO:0000313" key="8">
    <source>
        <dbReference type="EMBL" id="MCF2530924.1"/>
    </source>
</evidence>
<dbReference type="InterPro" id="IPR035952">
    <property type="entry name" value="Rhomboid-like_sf"/>
</dbReference>
<keyword evidence="5 6" id="KW-0472">Membrane</keyword>
<evidence type="ECO:0000256" key="2">
    <source>
        <dbReference type="ARBA" id="ARBA00022475"/>
    </source>
</evidence>
<dbReference type="PANTHER" id="PTHR34697:SF2">
    <property type="entry name" value="PHOSPHATIDYLGLYCEROL LYSYLTRANSFERASE"/>
    <property type="match status" value="1"/>
</dbReference>
<evidence type="ECO:0000256" key="6">
    <source>
        <dbReference type="SAM" id="Phobius"/>
    </source>
</evidence>
<evidence type="ECO:0000256" key="3">
    <source>
        <dbReference type="ARBA" id="ARBA00022692"/>
    </source>
</evidence>
<feature type="transmembrane region" description="Helical" evidence="6">
    <location>
        <begin position="137"/>
        <end position="158"/>
    </location>
</feature>
<dbReference type="Proteomes" id="UP001165378">
    <property type="component" value="Unassembled WGS sequence"/>
</dbReference>
<dbReference type="EMBL" id="JAKFHA010000019">
    <property type="protein sequence ID" value="MCF2530924.1"/>
    <property type="molecule type" value="Genomic_DNA"/>
</dbReference>
<feature type="transmembrane region" description="Helical" evidence="6">
    <location>
        <begin position="358"/>
        <end position="379"/>
    </location>
</feature>
<feature type="transmembrane region" description="Helical" evidence="6">
    <location>
        <begin position="391"/>
        <end position="411"/>
    </location>
</feature>
<keyword evidence="9" id="KW-1185">Reference proteome</keyword>
<evidence type="ECO:0000259" key="7">
    <source>
        <dbReference type="Pfam" id="PF09924"/>
    </source>
</evidence>
<dbReference type="SUPFAM" id="SSF144091">
    <property type="entry name" value="Rhomboid-like"/>
    <property type="match status" value="1"/>
</dbReference>
<feature type="domain" description="Phosphatidylglycerol lysyltransferase C-terminal" evidence="7">
    <location>
        <begin position="501"/>
        <end position="799"/>
    </location>
</feature>
<keyword evidence="3 6" id="KW-0812">Transmembrane</keyword>
<feature type="transmembrane region" description="Helical" evidence="6">
    <location>
        <begin position="71"/>
        <end position="90"/>
    </location>
</feature>
<sequence>MRQVGARFLRFFSLAKRARLTLVLLAVLWVVAIATGSVGGGPSASLMEKVGGGPAQLVQGRWWTPLSSGLWAEHLAPFVTATVLILAIMVPAERYFGWRKTAVLLIGCQIAGSLLGSAVVAIGAALREDWLQGLYEYVPAVGPLTGVMGVALALTAFLSTLWRRRWRLLILVALLLFALYSGNTQDIMRLMGGLAGLVAGEWMYRRTGAVRLKTPPSHSETRVLIALLVATSALGPAIARITEPYGPLAIYADLFVGEGPDAFTIQESCEGVSRTASPCLEARVEHLLAGSPSVVLLYVVSILLVIVASGLRRGRRMAWWSAVLLEIGIVVVTVRYMTYVLDVIHDDPTDDGSTRGLIIRYSVAVIAIPVAVLVMLLLTRKYFALRTPKWTAWKLLAVVAGTFVIVGAIYIKFGYQVRDQFDPVPDFDQVAADFPKRLVPPIYLALFEVPDAEFIPVGGTAKVLFVLAGPAFWLVALGGLWFMLWRAIEHRKSGAAAKARDILTQYGGSTLSYMTTWPGNTYWLSEDGKTGVAYRVIGNVAVTTGDPFGESSERAAAVGGFAAFCDRQGWTPCFYSVTEEGREAAERLGWKTLQVAEDTVVPLPDLEFKGKKWQDVRTALNKAGKAGLTAQWWAFPEAPLTVQEQVREISEEWVADKGLPEMGFTLGGLDELDDPRVRCLVAVDEEGRVHGITSWMPSYLDGEPIGWTLDFMRRGDTEFKGIMEFLIASAALGFKEEGAQFLSLSGAPLARIDRGEQPERLQGVLDVAGRALEPVYGFRSLLAFKAKFQPQYQPLYMTYPDPAALPSIANAIGRAYLPHTSAAQMLRLSRKLVG</sequence>
<gene>
    <name evidence="8" type="ORF">LZ495_27435</name>
</gene>
<evidence type="ECO:0000256" key="5">
    <source>
        <dbReference type="ARBA" id="ARBA00023136"/>
    </source>
</evidence>
<dbReference type="RefSeq" id="WP_235055592.1">
    <property type="nucleotide sequence ID" value="NZ_JAKFHA010000019.1"/>
</dbReference>
<name>A0AA41U6F2_9ACTN</name>
<dbReference type="InterPro" id="IPR051211">
    <property type="entry name" value="PG_lysyltransferase"/>
</dbReference>
<comment type="subcellular location">
    <subcellularLocation>
        <location evidence="1">Cell membrane</location>
        <topology evidence="1">Multi-pass membrane protein</topology>
    </subcellularLocation>
</comment>
<dbReference type="GO" id="GO:0055091">
    <property type="term" value="P:phospholipid homeostasis"/>
    <property type="evidence" value="ECO:0007669"/>
    <property type="project" value="TreeGrafter"/>
</dbReference>
<organism evidence="8 9">
    <name type="scientific">Yinghuangia soli</name>
    <dbReference type="NCBI Taxonomy" id="2908204"/>
    <lineage>
        <taxon>Bacteria</taxon>
        <taxon>Bacillati</taxon>
        <taxon>Actinomycetota</taxon>
        <taxon>Actinomycetes</taxon>
        <taxon>Kitasatosporales</taxon>
        <taxon>Streptomycetaceae</taxon>
        <taxon>Yinghuangia</taxon>
    </lineage>
</organism>
<keyword evidence="4 6" id="KW-1133">Transmembrane helix</keyword>
<evidence type="ECO:0000256" key="4">
    <source>
        <dbReference type="ARBA" id="ARBA00022989"/>
    </source>
</evidence>
<feature type="transmembrane region" description="Helical" evidence="6">
    <location>
        <begin position="102"/>
        <end position="125"/>
    </location>
</feature>
<protein>
    <submittedName>
        <fullName evidence="8">DUF2156 domain-containing protein</fullName>
    </submittedName>
</protein>
<feature type="transmembrane region" description="Helical" evidence="6">
    <location>
        <begin position="318"/>
        <end position="338"/>
    </location>
</feature>
<proteinExistence type="predicted"/>
<feature type="transmembrane region" description="Helical" evidence="6">
    <location>
        <begin position="165"/>
        <end position="181"/>
    </location>
</feature>
<keyword evidence="2" id="KW-1003">Cell membrane</keyword>
<evidence type="ECO:0000256" key="1">
    <source>
        <dbReference type="ARBA" id="ARBA00004651"/>
    </source>
</evidence>
<dbReference type="PANTHER" id="PTHR34697">
    <property type="entry name" value="PHOSPHATIDYLGLYCEROL LYSYLTRANSFERASE"/>
    <property type="match status" value="1"/>
</dbReference>
<feature type="transmembrane region" description="Helical" evidence="6">
    <location>
        <begin position="463"/>
        <end position="484"/>
    </location>
</feature>
<evidence type="ECO:0000313" key="9">
    <source>
        <dbReference type="Proteomes" id="UP001165378"/>
    </source>
</evidence>
<dbReference type="GO" id="GO:0016755">
    <property type="term" value="F:aminoacyltransferase activity"/>
    <property type="evidence" value="ECO:0007669"/>
    <property type="project" value="TreeGrafter"/>
</dbReference>
<accession>A0AA41U6F2</accession>
<reference evidence="8" key="1">
    <citation type="submission" date="2022-01" db="EMBL/GenBank/DDBJ databases">
        <title>Genome-Based Taxonomic Classification of the Phylum Actinobacteria.</title>
        <authorList>
            <person name="Gao Y."/>
        </authorList>
    </citation>
    <scope>NUCLEOTIDE SEQUENCE</scope>
    <source>
        <strain evidence="8">KLBMP 8922</strain>
    </source>
</reference>
<comment type="caution">
    <text evidence="8">The sequence shown here is derived from an EMBL/GenBank/DDBJ whole genome shotgun (WGS) entry which is preliminary data.</text>
</comment>